<dbReference type="KEGG" id="mrb:Mrub_2022"/>
<feature type="transmembrane region" description="Helical" evidence="5">
    <location>
        <begin position="143"/>
        <end position="168"/>
    </location>
</feature>
<feature type="transmembrane region" description="Helical" evidence="5">
    <location>
        <begin position="261"/>
        <end position="285"/>
    </location>
</feature>
<reference evidence="7 9" key="1">
    <citation type="journal article" date="2010" name="Stand. Genomic Sci.">
        <title>Complete genome sequence of Meiothermus ruber type strain (21).</title>
        <authorList>
            <person name="Tindall B.J."/>
            <person name="Sikorski J."/>
            <person name="Lucas S."/>
            <person name="Goltsman E."/>
            <person name="Copeland A."/>
            <person name="Glavina Del Rio T."/>
            <person name="Nolan M."/>
            <person name="Tice H."/>
            <person name="Cheng J.F."/>
            <person name="Han C."/>
            <person name="Pitluck S."/>
            <person name="Liolios K."/>
            <person name="Ivanova N."/>
            <person name="Mavromatis K."/>
            <person name="Ovchinnikova G."/>
            <person name="Pati A."/>
            <person name="Fahnrich R."/>
            <person name="Goodwin L."/>
            <person name="Chen A."/>
            <person name="Palaniappan K."/>
            <person name="Land M."/>
            <person name="Hauser L."/>
            <person name="Chang Y.J."/>
            <person name="Jeffries C.D."/>
            <person name="Rohde M."/>
            <person name="Goker M."/>
            <person name="Woyke T."/>
            <person name="Bristow J."/>
            <person name="Eisen J.A."/>
            <person name="Markowitz V."/>
            <person name="Hugenholtz P."/>
            <person name="Kyrpides N.C."/>
            <person name="Klenk H.P."/>
            <person name="Lapidus A."/>
        </authorList>
    </citation>
    <scope>NUCLEOTIDE SEQUENCE [LARGE SCALE GENOMIC DNA]</scope>
    <source>
        <strain evidence="9">ATCC 35948 / DSM 1279 / VKM B-1258 / 21</strain>
        <strain evidence="7">DSM 1279</strain>
    </source>
</reference>
<reference evidence="8" key="2">
    <citation type="submission" date="2013-04" db="EMBL/GenBank/DDBJ databases">
        <title>Non-Hybrid, Finished Microbial Genome Assemblies from Long-Read SMRT Sequencing Data.</title>
        <authorList>
            <person name="Klammer A."/>
            <person name="Drake J."/>
            <person name="Heiner C."/>
            <person name="Clum A."/>
            <person name="Copeland A."/>
            <person name="Huddleston J."/>
            <person name="Eichler E."/>
            <person name="Turner S.W."/>
        </authorList>
    </citation>
    <scope>NUCLEOTIDE SEQUENCE</scope>
    <source>
        <strain evidence="8">DSM 1279</strain>
    </source>
</reference>
<reference evidence="8 10" key="3">
    <citation type="submission" date="2013-04" db="EMBL/GenBank/DDBJ databases">
        <authorList>
            <person name="Chin J."/>
            <person name="Alexander D.H."/>
            <person name="Marks P."/>
            <person name="Korlach J."/>
            <person name="Clum A."/>
            <person name="Copeland A."/>
        </authorList>
    </citation>
    <scope>NUCLEOTIDE SEQUENCE [LARGE SCALE GENOMIC DNA]</scope>
    <source>
        <strain evidence="10">ATCC 35948 / DSM 1279 / VKM B-1258 / 21</strain>
        <strain evidence="8">DSM 1279</strain>
    </source>
</reference>
<dbReference type="InterPro" id="IPR007016">
    <property type="entry name" value="O-antigen_ligase-rel_domated"/>
</dbReference>
<dbReference type="AlphaFoldDB" id="D3PTJ5"/>
<evidence type="ECO:0000313" key="7">
    <source>
        <dbReference type="EMBL" id="ADD28778.1"/>
    </source>
</evidence>
<keyword evidence="9" id="KW-1185">Reference proteome</keyword>
<dbReference type="Pfam" id="PF04932">
    <property type="entry name" value="Wzy_C"/>
    <property type="match status" value="1"/>
</dbReference>
<dbReference type="PATRIC" id="fig|504728.9.peg.2559"/>
<feature type="transmembrane region" description="Helical" evidence="5">
    <location>
        <begin position="180"/>
        <end position="197"/>
    </location>
</feature>
<evidence type="ECO:0000256" key="3">
    <source>
        <dbReference type="ARBA" id="ARBA00022989"/>
    </source>
</evidence>
<dbReference type="STRING" id="504728.K649_12435"/>
<evidence type="ECO:0000256" key="5">
    <source>
        <dbReference type="SAM" id="Phobius"/>
    </source>
</evidence>
<proteinExistence type="predicted"/>
<dbReference type="InterPro" id="IPR051533">
    <property type="entry name" value="WaaL-like"/>
</dbReference>
<feature type="domain" description="O-antigen ligase-related" evidence="6">
    <location>
        <begin position="145"/>
        <end position="278"/>
    </location>
</feature>
<evidence type="ECO:0000313" key="8">
    <source>
        <dbReference type="EMBL" id="AGK05773.1"/>
    </source>
</evidence>
<dbReference type="OrthoDB" id="848485at2"/>
<keyword evidence="4 5" id="KW-0472">Membrane</keyword>
<keyword evidence="2 5" id="KW-0812">Transmembrane</keyword>
<keyword evidence="3 5" id="KW-1133">Transmembrane helix</keyword>
<evidence type="ECO:0000256" key="4">
    <source>
        <dbReference type="ARBA" id="ARBA00023136"/>
    </source>
</evidence>
<comment type="subcellular location">
    <subcellularLocation>
        <location evidence="1">Membrane</location>
        <topology evidence="1">Multi-pass membrane protein</topology>
    </subcellularLocation>
</comment>
<evidence type="ECO:0000256" key="2">
    <source>
        <dbReference type="ARBA" id="ARBA00022692"/>
    </source>
</evidence>
<gene>
    <name evidence="7" type="ordered locus">Mrub_2022</name>
    <name evidence="8" type="ORF">K649_12435</name>
</gene>
<protein>
    <submittedName>
        <fullName evidence="8">O-antigen polymerase</fullName>
    </submittedName>
</protein>
<dbReference type="EMBL" id="CP001743">
    <property type="protein sequence ID" value="ADD28778.1"/>
    <property type="molecule type" value="Genomic_DNA"/>
</dbReference>
<evidence type="ECO:0000313" key="10">
    <source>
        <dbReference type="Proteomes" id="UP000013026"/>
    </source>
</evidence>
<feature type="transmembrane region" description="Helical" evidence="5">
    <location>
        <begin position="48"/>
        <end position="68"/>
    </location>
</feature>
<organism evidence="8 10">
    <name type="scientific">Meiothermus ruber (strain ATCC 35948 / DSM 1279 / VKM B-1258 / 21)</name>
    <name type="common">Thermus ruber</name>
    <dbReference type="NCBI Taxonomy" id="504728"/>
    <lineage>
        <taxon>Bacteria</taxon>
        <taxon>Thermotogati</taxon>
        <taxon>Deinococcota</taxon>
        <taxon>Deinococci</taxon>
        <taxon>Thermales</taxon>
        <taxon>Thermaceae</taxon>
        <taxon>Meiothermus</taxon>
    </lineage>
</organism>
<dbReference type="KEGG" id="mre:K649_12435"/>
<dbReference type="PANTHER" id="PTHR37422">
    <property type="entry name" value="TEICHURONIC ACID BIOSYNTHESIS PROTEIN TUAE"/>
    <property type="match status" value="1"/>
</dbReference>
<evidence type="ECO:0000313" key="9">
    <source>
        <dbReference type="Proteomes" id="UP000006655"/>
    </source>
</evidence>
<evidence type="ECO:0000259" key="6">
    <source>
        <dbReference type="Pfam" id="PF04932"/>
    </source>
</evidence>
<name>D3PTJ5_MEIRD</name>
<dbReference type="EMBL" id="CP005385">
    <property type="protein sequence ID" value="AGK05773.1"/>
    <property type="molecule type" value="Genomic_DNA"/>
</dbReference>
<dbReference type="Proteomes" id="UP000006655">
    <property type="component" value="Chromosome"/>
</dbReference>
<sequence>MILLIVSPVVMRINISKWLPLFAFFFYLFSSSIISLVTTKPFTHSLLILNYFFAFLVCILGGQIGRIFKYESIVLALRMASGLLLLATLIKILFSWQDIYEYLQDPYAHPELFWLYGGGPNLEATWLVMNAAFFRRSKFFWSFWFLSLAISVLYASRAAILLGIVLALLELISERRWRTFVAFFCMILLSGIFVYLVNPHSFERFMQIGQETGSVTRLEMWSGAITAIQQMPITGFGAGNAITAIEWITNKDFLEDNVHNYFLQVLLDFGPLGLLIWLCFVSFVLRRSHILTKKDEIGTYIVLYFVASLVQFRGAEPLFWFVMGIFISSRNKKVGRMGDV</sequence>
<dbReference type="PANTHER" id="PTHR37422:SF13">
    <property type="entry name" value="LIPOPOLYSACCHARIDE BIOSYNTHESIS PROTEIN PA4999-RELATED"/>
    <property type="match status" value="1"/>
</dbReference>
<accession>D3PTJ5</accession>
<dbReference type="GO" id="GO:0016020">
    <property type="term" value="C:membrane"/>
    <property type="evidence" value="ECO:0007669"/>
    <property type="project" value="UniProtKB-SubCell"/>
</dbReference>
<feature type="transmembrane region" description="Helical" evidence="5">
    <location>
        <begin position="75"/>
        <end position="96"/>
    </location>
</feature>
<feature type="transmembrane region" description="Helical" evidence="5">
    <location>
        <begin position="21"/>
        <end position="42"/>
    </location>
</feature>
<feature type="transmembrane region" description="Helical" evidence="5">
    <location>
        <begin position="297"/>
        <end position="314"/>
    </location>
</feature>
<dbReference type="Proteomes" id="UP000013026">
    <property type="component" value="Chromosome"/>
</dbReference>
<evidence type="ECO:0000256" key="1">
    <source>
        <dbReference type="ARBA" id="ARBA00004141"/>
    </source>
</evidence>
<dbReference type="RefSeq" id="WP_013014276.1">
    <property type="nucleotide sequence ID" value="NC_013946.1"/>
</dbReference>
<dbReference type="eggNOG" id="COG3307">
    <property type="taxonomic scope" value="Bacteria"/>
</dbReference>